<dbReference type="Gene3D" id="3.50.30.40">
    <property type="entry name" value="Ribonuclease E inhibitor RraA/RraA-like"/>
    <property type="match status" value="1"/>
</dbReference>
<accession>A0A517WLG7</accession>
<name>A0A517WLG7_9PLAN</name>
<dbReference type="Proteomes" id="UP000320722">
    <property type="component" value="Chromosome"/>
</dbReference>
<evidence type="ECO:0000256" key="2">
    <source>
        <dbReference type="ARBA" id="ARBA00016549"/>
    </source>
</evidence>
<accession>A0A517PXB1</accession>
<reference evidence="8 9" key="1">
    <citation type="submission" date="2019-02" db="EMBL/GenBank/DDBJ databases">
        <title>Deep-cultivation of Planctomycetes and their phenomic and genomic characterization uncovers novel biology.</title>
        <authorList>
            <person name="Wiegand S."/>
            <person name="Jogler M."/>
            <person name="Boedeker C."/>
            <person name="Pinto D."/>
            <person name="Vollmers J."/>
            <person name="Rivas-Marin E."/>
            <person name="Kohn T."/>
            <person name="Peeters S.H."/>
            <person name="Heuer A."/>
            <person name="Rast P."/>
            <person name="Oberbeckmann S."/>
            <person name="Bunk B."/>
            <person name="Jeske O."/>
            <person name="Meyerdierks A."/>
            <person name="Storesund J.E."/>
            <person name="Kallscheuer N."/>
            <person name="Luecker S."/>
            <person name="Lage O.M."/>
            <person name="Pohl T."/>
            <person name="Merkel B.J."/>
            <person name="Hornburger P."/>
            <person name="Mueller R.-W."/>
            <person name="Bruemmer F."/>
            <person name="Labrenz M."/>
            <person name="Spormann A.M."/>
            <person name="Op den Camp H."/>
            <person name="Overmann J."/>
            <person name="Amann R."/>
            <person name="Jetten M.S.M."/>
            <person name="Mascher T."/>
            <person name="Medema M.H."/>
            <person name="Devos D.P."/>
            <person name="Kaster A.-K."/>
            <person name="Ovreas L."/>
            <person name="Rohde M."/>
            <person name="Galperin M.Y."/>
            <person name="Jogler C."/>
        </authorList>
    </citation>
    <scope>NUCLEOTIDE SEQUENCE [LARGE SCALE GENOMIC DNA]</scope>
    <source>
        <strain evidence="6 8">HG66A1</strain>
        <strain evidence="7 9">V6</strain>
    </source>
</reference>
<proteinExistence type="predicted"/>
<dbReference type="AlphaFoldDB" id="A0A517WLG7"/>
<dbReference type="Pfam" id="PF03737">
    <property type="entry name" value="RraA-like"/>
    <property type="match status" value="1"/>
</dbReference>
<dbReference type="InterPro" id="IPR036704">
    <property type="entry name" value="RraA/RraA-like_sf"/>
</dbReference>
<dbReference type="EMBL" id="CP036347">
    <property type="protein sequence ID" value="QDU06083.1"/>
    <property type="molecule type" value="Genomic_DNA"/>
</dbReference>
<keyword evidence="5" id="KW-0479">Metal-binding</keyword>
<keyword evidence="5" id="KW-0460">Magnesium</keyword>
<protein>
    <recommendedName>
        <fullName evidence="2">Putative 4-hydroxy-4-methyl-2-oxoglutarate aldolase</fullName>
    </recommendedName>
    <alternativeName>
        <fullName evidence="3">Regulator of ribonuclease activity homolog</fullName>
    </alternativeName>
    <alternativeName>
        <fullName evidence="4">RraA-like protein</fullName>
    </alternativeName>
</protein>
<comment type="cofactor">
    <cofactor evidence="1">
        <name>a divalent metal cation</name>
        <dbReference type="ChEBI" id="CHEBI:60240"/>
    </cofactor>
</comment>
<dbReference type="SUPFAM" id="SSF89562">
    <property type="entry name" value="RraA-like"/>
    <property type="match status" value="1"/>
</dbReference>
<evidence type="ECO:0000256" key="5">
    <source>
        <dbReference type="PIRSR" id="PIRSR605493-1"/>
    </source>
</evidence>
<dbReference type="PANTHER" id="PTHR33254">
    <property type="entry name" value="4-HYDROXY-4-METHYL-2-OXOGLUTARATE ALDOLASE 3-RELATED"/>
    <property type="match status" value="1"/>
</dbReference>
<evidence type="ECO:0000256" key="1">
    <source>
        <dbReference type="ARBA" id="ARBA00001968"/>
    </source>
</evidence>
<evidence type="ECO:0000256" key="4">
    <source>
        <dbReference type="ARBA" id="ARBA00030169"/>
    </source>
</evidence>
<dbReference type="CDD" id="cd16841">
    <property type="entry name" value="RraA_family"/>
    <property type="match status" value="1"/>
</dbReference>
<evidence type="ECO:0000313" key="9">
    <source>
        <dbReference type="Proteomes" id="UP000320722"/>
    </source>
</evidence>
<dbReference type="EMBL" id="CP036266">
    <property type="protein sequence ID" value="QDT24027.1"/>
    <property type="molecule type" value="Genomic_DNA"/>
</dbReference>
<dbReference type="Proteomes" id="UP000320421">
    <property type="component" value="Chromosome"/>
</dbReference>
<evidence type="ECO:0000313" key="7">
    <source>
        <dbReference type="EMBL" id="QDU06083.1"/>
    </source>
</evidence>
<feature type="binding site" evidence="5">
    <location>
        <position position="132"/>
    </location>
    <ligand>
        <name>Mg(2+)</name>
        <dbReference type="ChEBI" id="CHEBI:18420"/>
    </ligand>
</feature>
<dbReference type="GO" id="GO:0047443">
    <property type="term" value="F:4-hydroxy-4-methyl-2-oxoglutarate aldolase activity"/>
    <property type="evidence" value="ECO:0007669"/>
    <property type="project" value="TreeGrafter"/>
</dbReference>
<dbReference type="OrthoDB" id="9784786at2"/>
<dbReference type="GO" id="GO:0046872">
    <property type="term" value="F:metal ion binding"/>
    <property type="evidence" value="ECO:0007669"/>
    <property type="project" value="UniProtKB-KW"/>
</dbReference>
<sequence>MSTTEGLSNEALDELAKYDTPTVCNVIELWNIRPRNVGFMNDTIKACFPKMPPMVGYALTSTFRSMAPPRSGDVYAGLDNQVAAFESLPGAPVVVYQDMDEPTASATFGEVMCSTYKAYGAKGIITSGAGRDLDQVEALDFPAFTNGAICAHGYCHTLAVNVPITVGGIPIYPGDLLHGDLNGVTTIPHEIASEIADACKDLMKAEDIVLDYLKGGNLTPEGLGEARKELAAEVGKLGKRLRGE</sequence>
<keyword evidence="8" id="KW-1185">Reference proteome</keyword>
<feature type="binding site" evidence="5">
    <location>
        <begin position="109"/>
        <end position="112"/>
    </location>
    <ligand>
        <name>substrate</name>
    </ligand>
</feature>
<evidence type="ECO:0000313" key="6">
    <source>
        <dbReference type="EMBL" id="QDT24027.1"/>
    </source>
</evidence>
<dbReference type="GO" id="GO:0008948">
    <property type="term" value="F:oxaloacetate decarboxylase activity"/>
    <property type="evidence" value="ECO:0007669"/>
    <property type="project" value="TreeGrafter"/>
</dbReference>
<evidence type="ECO:0000313" key="8">
    <source>
        <dbReference type="Proteomes" id="UP000320421"/>
    </source>
</evidence>
<organism evidence="7 9">
    <name type="scientific">Gimesia chilikensis</name>
    <dbReference type="NCBI Taxonomy" id="2605989"/>
    <lineage>
        <taxon>Bacteria</taxon>
        <taxon>Pseudomonadati</taxon>
        <taxon>Planctomycetota</taxon>
        <taxon>Planctomycetia</taxon>
        <taxon>Planctomycetales</taxon>
        <taxon>Planctomycetaceae</taxon>
        <taxon>Gimesia</taxon>
    </lineage>
</organism>
<dbReference type="PANTHER" id="PTHR33254:SF4">
    <property type="entry name" value="4-HYDROXY-4-METHYL-2-OXOGLUTARATE ALDOLASE 3-RELATED"/>
    <property type="match status" value="1"/>
</dbReference>
<evidence type="ECO:0000256" key="3">
    <source>
        <dbReference type="ARBA" id="ARBA00029596"/>
    </source>
</evidence>
<comment type="cofactor">
    <cofactor evidence="5">
        <name>Mg(2+)</name>
        <dbReference type="ChEBI" id="CHEBI:18420"/>
    </cofactor>
</comment>
<gene>
    <name evidence="7" type="primary">proA_4</name>
    <name evidence="6" type="ORF">HG66A1_58530</name>
    <name evidence="7" type="ORF">V6x_58290</name>
</gene>
<dbReference type="RefSeq" id="WP_145044853.1">
    <property type="nucleotide sequence ID" value="NZ_CP036266.1"/>
</dbReference>
<feature type="binding site" evidence="5">
    <location>
        <position position="131"/>
    </location>
    <ligand>
        <name>substrate</name>
    </ligand>
</feature>
<dbReference type="InterPro" id="IPR005493">
    <property type="entry name" value="RraA/RraA-like"/>
</dbReference>